<proteinExistence type="inferred from homology"/>
<organism evidence="4 5">
    <name type="scientific">Mycteria americana</name>
    <name type="common">Wood stork</name>
    <dbReference type="NCBI Taxonomy" id="33587"/>
    <lineage>
        <taxon>Eukaryota</taxon>
        <taxon>Metazoa</taxon>
        <taxon>Chordata</taxon>
        <taxon>Craniata</taxon>
        <taxon>Vertebrata</taxon>
        <taxon>Euteleostomi</taxon>
        <taxon>Archelosauria</taxon>
        <taxon>Archosauria</taxon>
        <taxon>Dinosauria</taxon>
        <taxon>Saurischia</taxon>
        <taxon>Theropoda</taxon>
        <taxon>Coelurosauria</taxon>
        <taxon>Aves</taxon>
        <taxon>Neognathae</taxon>
        <taxon>Neoaves</taxon>
        <taxon>Aequornithes</taxon>
        <taxon>Ciconiiformes</taxon>
        <taxon>Ciconiidae</taxon>
        <taxon>Mycteria</taxon>
    </lineage>
</organism>
<evidence type="ECO:0000256" key="1">
    <source>
        <dbReference type="ARBA" id="ARBA00007159"/>
    </source>
</evidence>
<evidence type="ECO:0000259" key="3">
    <source>
        <dbReference type="PROSITE" id="PS50211"/>
    </source>
</evidence>
<feature type="domain" description="UDENN" evidence="3">
    <location>
        <begin position="92"/>
        <end position="703"/>
    </location>
</feature>
<dbReference type="InterPro" id="IPR037516">
    <property type="entry name" value="Tripartite_DENN"/>
</dbReference>
<feature type="region of interest" description="Disordered" evidence="2">
    <location>
        <begin position="1"/>
        <end position="57"/>
    </location>
</feature>
<dbReference type="PANTHER" id="PTHR13677:SF1">
    <property type="entry name" value="PROTEIN DENND6A"/>
    <property type="match status" value="1"/>
</dbReference>
<feature type="non-terminal residue" evidence="4">
    <location>
        <position position="1"/>
    </location>
</feature>
<dbReference type="GO" id="GO:0055037">
    <property type="term" value="C:recycling endosome"/>
    <property type="evidence" value="ECO:0007669"/>
    <property type="project" value="TreeGrafter"/>
</dbReference>
<dbReference type="Proteomes" id="UP001333110">
    <property type="component" value="Unassembled WGS sequence"/>
</dbReference>
<dbReference type="GO" id="GO:0005085">
    <property type="term" value="F:guanyl-nucleotide exchange factor activity"/>
    <property type="evidence" value="ECO:0007669"/>
    <property type="project" value="InterPro"/>
</dbReference>
<reference evidence="4 5" key="1">
    <citation type="journal article" date="2023" name="J. Hered.">
        <title>Chromosome-level genome of the wood stork (Mycteria americana) provides insight into avian chromosome evolution.</title>
        <authorList>
            <person name="Flamio R. Jr."/>
            <person name="Ramstad K.M."/>
        </authorList>
    </citation>
    <scope>NUCLEOTIDE SEQUENCE [LARGE SCALE GENOMIC DNA]</scope>
    <source>
        <strain evidence="4">JAX WOST 10</strain>
    </source>
</reference>
<comment type="similarity">
    <text evidence="1">Belongs to the DENND6 family.</text>
</comment>
<dbReference type="AlphaFoldDB" id="A0AAN7S0A7"/>
<comment type="caution">
    <text evidence="4">The sequence shown here is derived from an EMBL/GenBank/DDBJ whole genome shotgun (WGS) entry which is preliminary data.</text>
</comment>
<evidence type="ECO:0000313" key="5">
    <source>
        <dbReference type="Proteomes" id="UP001333110"/>
    </source>
</evidence>
<sequence length="783" mass="87921">GSSPRGARRRRRAGGHVTPRGGAGAEAGAEAGAGAAAAGRRGAGSAMSLRERSPSGAVEAGEDAAAAALAEPDGPERWLSVLPWDRFSAWLHCVCVVGFDLELGQAVEVIYPPHSKLTDKEKTNICYLSFPDSNSGCLGDTQFCFRFRRSPGRKVSLCCFLDQLDRDLPVYLKKDPAYYYGYVYFRQVRDKSLKRGYFQKSLVLISKLPYVHLFRTMLKQIAPEYFEKSEAFLEAVCSDVDRWPPPIPGKILHLPIMGIIMKLRIPTYRDKPGTTPIVQNMHQADAQISMALLTVHEVDLFRCFCPVFFHIQMLWELVLLGEPLVVMAPSPSESSETVLALVSCISPLKYCSDFRPYFTIHDSEFKEYTTRTQAPPSVILGVTNPFFAKTLQHWPHIIRIGDIKLPGEVPKQVKVKKLKNLKTLDSKPGVYTSYKPYLNKDEEIVKQLQKGVQQKRPTEAQSVILRRYFLELTESFIIPLSSNYPVTGSVSLGSTLGPVVFNIFVSDLDDGAVCTLSKFAGGTKLGGVTDTPEGDAAVWRDLKRLEKWADRTPMQFSKEKCKVLHLGRNKQMWQYILGPPGWKAALQKRPKPGHLEGKKATGILGCIRRGVASRLREVILPLCSVLERYVASLMPLQKCISPWKSPPQLRQFSQDDFMKTLEKAGPQLTSGLKGDWIGLYRHFLKSPNFDGWFRSRQKEMTQKLEALHLEALCNENLVFWSQKHTEVETVDLVLKLKNKLLQADREHLPVKTDTLKKLQTHINDIILALPDDLQDILLKTGTT</sequence>
<feature type="compositionally biased region" description="Low complexity" evidence="2">
    <location>
        <begin position="26"/>
        <end position="44"/>
    </location>
</feature>
<keyword evidence="5" id="KW-1185">Reference proteome</keyword>
<accession>A0AAN7S0A7</accession>
<evidence type="ECO:0000313" key="4">
    <source>
        <dbReference type="EMBL" id="KAK4814921.1"/>
    </source>
</evidence>
<name>A0AAN7S0A7_MYCAM</name>
<protein>
    <recommendedName>
        <fullName evidence="3">UDENN domain-containing protein</fullName>
    </recommendedName>
</protein>
<dbReference type="PANTHER" id="PTHR13677">
    <property type="entry name" value="LD41638P"/>
    <property type="match status" value="1"/>
</dbReference>
<dbReference type="PROSITE" id="PS50211">
    <property type="entry name" value="DENN"/>
    <property type="match status" value="1"/>
</dbReference>
<dbReference type="InterPro" id="IPR024224">
    <property type="entry name" value="DENND6"/>
</dbReference>
<gene>
    <name evidence="4" type="ORF">QYF61_006276</name>
</gene>
<dbReference type="Pfam" id="PF09794">
    <property type="entry name" value="Avl9"/>
    <property type="match status" value="1"/>
</dbReference>
<dbReference type="EMBL" id="JAUNZN010000010">
    <property type="protein sequence ID" value="KAK4814921.1"/>
    <property type="molecule type" value="Genomic_DNA"/>
</dbReference>
<dbReference type="InterPro" id="IPR018307">
    <property type="entry name" value="ABL9/DENND6_dom"/>
</dbReference>
<feature type="compositionally biased region" description="Basic residues" evidence="2">
    <location>
        <begin position="1"/>
        <end position="14"/>
    </location>
</feature>
<evidence type="ECO:0000256" key="2">
    <source>
        <dbReference type="SAM" id="MobiDB-lite"/>
    </source>
</evidence>